<accession>A0A0C1Y4D6</accession>
<dbReference type="PANTHER" id="PTHR37844:SF2">
    <property type="entry name" value="SER_THR PROTEIN PHOSPHATASE SUPERFAMILY (AFU_ORTHOLOGUE AFUA_1G14840)"/>
    <property type="match status" value="1"/>
</dbReference>
<organism evidence="2 3">
    <name type="scientific">Noviherbaspirillum autotrophicum</name>
    <dbReference type="NCBI Taxonomy" id="709839"/>
    <lineage>
        <taxon>Bacteria</taxon>
        <taxon>Pseudomonadati</taxon>
        <taxon>Pseudomonadota</taxon>
        <taxon>Betaproteobacteria</taxon>
        <taxon>Burkholderiales</taxon>
        <taxon>Oxalobacteraceae</taxon>
        <taxon>Noviherbaspirillum</taxon>
    </lineage>
</organism>
<keyword evidence="3" id="KW-1185">Reference proteome</keyword>
<feature type="domain" description="Calcineurin-like phosphoesterase" evidence="1">
    <location>
        <begin position="1"/>
        <end position="215"/>
    </location>
</feature>
<dbReference type="STRING" id="709839.TSA66_15445"/>
<comment type="caution">
    <text evidence="2">The sequence shown here is derived from an EMBL/GenBank/DDBJ whole genome shotgun (WGS) entry which is preliminary data.</text>
</comment>
<dbReference type="Gene3D" id="3.60.21.10">
    <property type="match status" value="1"/>
</dbReference>
<evidence type="ECO:0000259" key="1">
    <source>
        <dbReference type="Pfam" id="PF00149"/>
    </source>
</evidence>
<dbReference type="InterPro" id="IPR029052">
    <property type="entry name" value="Metallo-depent_PP-like"/>
</dbReference>
<dbReference type="Pfam" id="PF00149">
    <property type="entry name" value="Metallophos"/>
    <property type="match status" value="1"/>
</dbReference>
<evidence type="ECO:0000313" key="2">
    <source>
        <dbReference type="EMBL" id="KIF81873.1"/>
    </source>
</evidence>
<protein>
    <recommendedName>
        <fullName evidence="1">Calcineurin-like phosphoesterase domain-containing protein</fullName>
    </recommendedName>
</protein>
<dbReference type="AlphaFoldDB" id="A0A0C1Y4D6"/>
<dbReference type="PANTHER" id="PTHR37844">
    <property type="entry name" value="SER/THR PROTEIN PHOSPHATASE SUPERFAMILY (AFU_ORTHOLOGUE AFUA_1G14840)"/>
    <property type="match status" value="1"/>
</dbReference>
<dbReference type="GO" id="GO:0016787">
    <property type="term" value="F:hydrolase activity"/>
    <property type="evidence" value="ECO:0007669"/>
    <property type="project" value="InterPro"/>
</dbReference>
<dbReference type="EMBL" id="JWJG01000028">
    <property type="protein sequence ID" value="KIF81873.1"/>
    <property type="molecule type" value="Genomic_DNA"/>
</dbReference>
<reference evidence="2 3" key="1">
    <citation type="submission" date="2014-12" db="EMBL/GenBank/DDBJ databases">
        <title>Denitrispirillum autotrophicum gen. nov., sp. nov., Denitrifying, Facultatively Autotrophic Bacteria Isolated from Rice Paddy Soil.</title>
        <authorList>
            <person name="Ishii S."/>
            <person name="Ashida N."/>
            <person name="Ohno H."/>
            <person name="Otsuka S."/>
            <person name="Yokota A."/>
            <person name="Senoo K."/>
        </authorList>
    </citation>
    <scope>NUCLEOTIDE SEQUENCE [LARGE SCALE GENOMIC DNA]</scope>
    <source>
        <strain evidence="2 3">TSA66</strain>
    </source>
</reference>
<dbReference type="InterPro" id="IPR004843">
    <property type="entry name" value="Calcineurin-like_PHP"/>
</dbReference>
<proteinExistence type="predicted"/>
<dbReference type="RefSeq" id="WP_040040626.1">
    <property type="nucleotide sequence ID" value="NZ_JWJG01000028.1"/>
</dbReference>
<dbReference type="OrthoDB" id="356681at2"/>
<sequence length="261" mass="29400">MKIQIASDLHLELLEKQFPGYRAVEPADADVLVLAGDIHRSTEAVAAFADWPVPVVYVHGNHEAYHEQYGALEDKLRAACLGTNVHYLERGEYVLNGVRFLGCCLWTDYLLDPEHQREAMQEAELTLRDHRVIHTAHGPFTAQDALQLHHQSRAWLAEKLAERFAGRTVVVTHHGPHPQSVHPRYAGVRLNAAFISDLTPLVEQADLWIHGHVHDSFDYAVAGTRVVTNPRGYALNRRAAQAPEQLVWENGRFAQRLVVSI</sequence>
<name>A0A0C1Y4D6_9BURK</name>
<dbReference type="Proteomes" id="UP000031572">
    <property type="component" value="Unassembled WGS sequence"/>
</dbReference>
<gene>
    <name evidence="2" type="ORF">TSA66_15445</name>
</gene>
<evidence type="ECO:0000313" key="3">
    <source>
        <dbReference type="Proteomes" id="UP000031572"/>
    </source>
</evidence>
<dbReference type="SUPFAM" id="SSF56300">
    <property type="entry name" value="Metallo-dependent phosphatases"/>
    <property type="match status" value="1"/>
</dbReference>